<organism evidence="3 4">
    <name type="scientific">Parasedimentitalea maritima</name>
    <dbReference type="NCBI Taxonomy" id="2578117"/>
    <lineage>
        <taxon>Bacteria</taxon>
        <taxon>Pseudomonadati</taxon>
        <taxon>Pseudomonadota</taxon>
        <taxon>Alphaproteobacteria</taxon>
        <taxon>Rhodobacterales</taxon>
        <taxon>Paracoccaceae</taxon>
        <taxon>Parasedimentitalea</taxon>
    </lineage>
</organism>
<sequence length="361" mass="40081">MQTLTRRRFLAQCAVLTALPSVAISAGTSTNAHIIDMGNAAYLDRSQARIELDARDGCTRPNHDFYETLAFAGVNTVIRYYSDQNNANLNCKNVTRRERDMLHEHGLALAIVYQFEGRSKNRFTGARGTQDAEFCLHRAQVIGQPSGSAIYFGVDSDAALNSDQGVTEYFQAVAQVFAGRFDIGIYAAGARCDLIQSAELASRFWVPEAPAWLGTHAYMNSKRWHMFQNKTNIDLSAVTDGHGQKIHIDTNIVNPDQTRSIGAFNGDGSERLYDAQHLTSVVRAHYWVNRDRLPVYDFPGGAEVGHVCIARTVHVTSSHGGWAEVNIDEDGLPEGYVQQDGLLPLNQMPKWRRTGCKLMDI</sequence>
<evidence type="ECO:0000313" key="4">
    <source>
        <dbReference type="Proteomes" id="UP000441586"/>
    </source>
</evidence>
<protein>
    <submittedName>
        <fullName evidence="3">DUF1906 domain-containing protein</fullName>
    </submittedName>
</protein>
<reference evidence="3 4" key="1">
    <citation type="submission" date="2019-12" db="EMBL/GenBank/DDBJ databases">
        <authorList>
            <person name="Zhang Y.-J."/>
        </authorList>
    </citation>
    <scope>NUCLEOTIDE SEQUENCE [LARGE SCALE GENOMIC DNA]</scope>
    <source>
        <strain evidence="3 4">H18S-6</strain>
    </source>
</reference>
<dbReference type="Proteomes" id="UP000441586">
    <property type="component" value="Unassembled WGS sequence"/>
</dbReference>
<dbReference type="InterPro" id="IPR015020">
    <property type="entry name" value="Rv2525c-like_Glyco_Hydro-like"/>
</dbReference>
<dbReference type="EMBL" id="WSFO01000015">
    <property type="protein sequence ID" value="KAE9626540.1"/>
    <property type="molecule type" value="Genomic_DNA"/>
</dbReference>
<dbReference type="PROSITE" id="PS51318">
    <property type="entry name" value="TAT"/>
    <property type="match status" value="1"/>
</dbReference>
<comment type="caution">
    <text evidence="3">The sequence shown here is derived from an EMBL/GenBank/DDBJ whole genome shotgun (WGS) entry which is preliminary data.</text>
</comment>
<evidence type="ECO:0000313" key="3">
    <source>
        <dbReference type="EMBL" id="KAE9626540.1"/>
    </source>
</evidence>
<dbReference type="SUPFAM" id="SSF51445">
    <property type="entry name" value="(Trans)glycosidases"/>
    <property type="match status" value="1"/>
</dbReference>
<gene>
    <name evidence="3" type="ORF">GP644_21075</name>
</gene>
<accession>A0A6A4R7J3</accession>
<feature type="domain" description="Rv2525c-like glycoside hydrolase-like" evidence="2">
    <location>
        <begin position="69"/>
        <end position="253"/>
    </location>
</feature>
<name>A0A6A4R7J3_9RHOB</name>
<evidence type="ECO:0000256" key="1">
    <source>
        <dbReference type="SAM" id="SignalP"/>
    </source>
</evidence>
<feature type="signal peptide" evidence="1">
    <location>
        <begin position="1"/>
        <end position="25"/>
    </location>
</feature>
<proteinExistence type="predicted"/>
<feature type="chain" id="PRO_5025642830" evidence="1">
    <location>
        <begin position="26"/>
        <end position="361"/>
    </location>
</feature>
<dbReference type="RefSeq" id="WP_158981463.1">
    <property type="nucleotide sequence ID" value="NZ_WSFO01000015.1"/>
</dbReference>
<evidence type="ECO:0000259" key="2">
    <source>
        <dbReference type="Pfam" id="PF08924"/>
    </source>
</evidence>
<dbReference type="Pfam" id="PF08924">
    <property type="entry name" value="Rv2525c_GlyHyd-like"/>
    <property type="match status" value="1"/>
</dbReference>
<dbReference type="InterPro" id="IPR017853">
    <property type="entry name" value="GH"/>
</dbReference>
<keyword evidence="1" id="KW-0732">Signal</keyword>
<dbReference type="AlphaFoldDB" id="A0A6A4R7J3"/>
<dbReference type="Gene3D" id="3.20.20.80">
    <property type="entry name" value="Glycosidases"/>
    <property type="match status" value="1"/>
</dbReference>
<dbReference type="InterPro" id="IPR006311">
    <property type="entry name" value="TAT_signal"/>
</dbReference>